<dbReference type="PANTHER" id="PTHR11586:SF37">
    <property type="entry name" value="TRNA-BINDING DOMAIN-CONTAINING PROTEIN"/>
    <property type="match status" value="1"/>
</dbReference>
<accession>A0A381UPF8</accession>
<reference evidence="5" key="1">
    <citation type="submission" date="2018-05" db="EMBL/GenBank/DDBJ databases">
        <authorList>
            <person name="Lanie J.A."/>
            <person name="Ng W.-L."/>
            <person name="Kazmierczak K.M."/>
            <person name="Andrzejewski T.M."/>
            <person name="Davidsen T.M."/>
            <person name="Wayne K.J."/>
            <person name="Tettelin H."/>
            <person name="Glass J.I."/>
            <person name="Rusch D."/>
            <person name="Podicherti R."/>
            <person name="Tsui H.-C.T."/>
            <person name="Winkler M.E."/>
        </authorList>
    </citation>
    <scope>NUCLEOTIDE SEQUENCE</scope>
</reference>
<feature type="region of interest" description="Disordered" evidence="3">
    <location>
        <begin position="1"/>
        <end position="20"/>
    </location>
</feature>
<name>A0A381UPF8_9ZZZZ</name>
<dbReference type="PROSITE" id="PS50886">
    <property type="entry name" value="TRBD"/>
    <property type="match status" value="1"/>
</dbReference>
<protein>
    <recommendedName>
        <fullName evidence="4">tRNA-binding domain-containing protein</fullName>
    </recommendedName>
</protein>
<organism evidence="5">
    <name type="scientific">marine metagenome</name>
    <dbReference type="NCBI Taxonomy" id="408172"/>
    <lineage>
        <taxon>unclassified sequences</taxon>
        <taxon>metagenomes</taxon>
        <taxon>ecological metagenomes</taxon>
    </lineage>
</organism>
<dbReference type="Gene3D" id="2.40.50.140">
    <property type="entry name" value="Nucleic acid-binding proteins"/>
    <property type="match status" value="1"/>
</dbReference>
<dbReference type="InterPro" id="IPR002547">
    <property type="entry name" value="tRNA-bd_dom"/>
</dbReference>
<gene>
    <name evidence="5" type="ORF">METZ01_LOCUS82893</name>
</gene>
<evidence type="ECO:0000313" key="5">
    <source>
        <dbReference type="EMBL" id="SVA30039.1"/>
    </source>
</evidence>
<sequence length="83" mass="9162">MDNQEPKPDEGRLPATEDDSRITIDTFMGVDLRVAKVLAAEKIEKSRKLIKIEVDLGPEQRTIVAGIAEAYEPSELVGRTVVV</sequence>
<dbReference type="EMBL" id="UINC01006856">
    <property type="protein sequence ID" value="SVA30039.1"/>
    <property type="molecule type" value="Genomic_DNA"/>
</dbReference>
<feature type="non-terminal residue" evidence="5">
    <location>
        <position position="83"/>
    </location>
</feature>
<feature type="compositionally biased region" description="Basic and acidic residues" evidence="3">
    <location>
        <begin position="1"/>
        <end position="12"/>
    </location>
</feature>
<proteinExistence type="predicted"/>
<evidence type="ECO:0000256" key="1">
    <source>
        <dbReference type="ARBA" id="ARBA00022555"/>
    </source>
</evidence>
<evidence type="ECO:0000259" key="4">
    <source>
        <dbReference type="PROSITE" id="PS50886"/>
    </source>
</evidence>
<dbReference type="GO" id="GO:0000049">
    <property type="term" value="F:tRNA binding"/>
    <property type="evidence" value="ECO:0007669"/>
    <property type="project" value="UniProtKB-KW"/>
</dbReference>
<keyword evidence="2" id="KW-0694">RNA-binding</keyword>
<dbReference type="InterPro" id="IPR012340">
    <property type="entry name" value="NA-bd_OB-fold"/>
</dbReference>
<dbReference type="SUPFAM" id="SSF50249">
    <property type="entry name" value="Nucleic acid-binding proteins"/>
    <property type="match status" value="1"/>
</dbReference>
<feature type="domain" description="TRNA-binding" evidence="4">
    <location>
        <begin position="26"/>
        <end position="83"/>
    </location>
</feature>
<dbReference type="PANTHER" id="PTHR11586">
    <property type="entry name" value="TRNA-AMINOACYLATION COFACTOR ARC1 FAMILY MEMBER"/>
    <property type="match status" value="1"/>
</dbReference>
<dbReference type="Pfam" id="PF01588">
    <property type="entry name" value="tRNA_bind"/>
    <property type="match status" value="1"/>
</dbReference>
<evidence type="ECO:0000256" key="3">
    <source>
        <dbReference type="SAM" id="MobiDB-lite"/>
    </source>
</evidence>
<dbReference type="AlphaFoldDB" id="A0A381UPF8"/>
<dbReference type="InterPro" id="IPR051270">
    <property type="entry name" value="Tyrosine-tRNA_ligase_regulator"/>
</dbReference>
<evidence type="ECO:0000256" key="2">
    <source>
        <dbReference type="ARBA" id="ARBA00022884"/>
    </source>
</evidence>
<keyword evidence="1" id="KW-0820">tRNA-binding</keyword>